<dbReference type="InterPro" id="IPR002110">
    <property type="entry name" value="Ankyrin_rpt"/>
</dbReference>
<evidence type="ECO:0000313" key="6">
    <source>
        <dbReference type="Proteomes" id="UP000660262"/>
    </source>
</evidence>
<evidence type="ECO:0000256" key="2">
    <source>
        <dbReference type="ARBA" id="ARBA00023043"/>
    </source>
</evidence>
<feature type="region of interest" description="Disordered" evidence="4">
    <location>
        <begin position="331"/>
        <end position="352"/>
    </location>
</feature>
<feature type="region of interest" description="Disordered" evidence="4">
    <location>
        <begin position="43"/>
        <end position="169"/>
    </location>
</feature>
<keyword evidence="1" id="KW-0677">Repeat</keyword>
<dbReference type="PROSITE" id="PS50297">
    <property type="entry name" value="ANK_REP_REGION"/>
    <property type="match status" value="2"/>
</dbReference>
<evidence type="ECO:0000313" key="5">
    <source>
        <dbReference type="EMBL" id="GHP11805.1"/>
    </source>
</evidence>
<dbReference type="PANTHER" id="PTHR24198:SF165">
    <property type="entry name" value="ANKYRIN REPEAT-CONTAINING PROTEIN-RELATED"/>
    <property type="match status" value="1"/>
</dbReference>
<dbReference type="SMART" id="SM00248">
    <property type="entry name" value="ANK"/>
    <property type="match status" value="5"/>
</dbReference>
<evidence type="ECO:0000256" key="3">
    <source>
        <dbReference type="PROSITE-ProRule" id="PRU00023"/>
    </source>
</evidence>
<organism evidence="5 6">
    <name type="scientific">Pycnococcus provasolii</name>
    <dbReference type="NCBI Taxonomy" id="41880"/>
    <lineage>
        <taxon>Eukaryota</taxon>
        <taxon>Viridiplantae</taxon>
        <taxon>Chlorophyta</taxon>
        <taxon>Pseudoscourfieldiophyceae</taxon>
        <taxon>Pseudoscourfieldiales</taxon>
        <taxon>Pycnococcaceae</taxon>
        <taxon>Pycnococcus</taxon>
    </lineage>
</organism>
<dbReference type="AlphaFoldDB" id="A0A830HYZ0"/>
<accession>A0A830HYZ0</accession>
<dbReference type="Pfam" id="PF12796">
    <property type="entry name" value="Ank_2"/>
    <property type="match status" value="2"/>
</dbReference>
<feature type="repeat" description="ANK" evidence="3">
    <location>
        <begin position="304"/>
        <end position="336"/>
    </location>
</feature>
<dbReference type="SUPFAM" id="SSF48403">
    <property type="entry name" value="Ankyrin repeat"/>
    <property type="match status" value="2"/>
</dbReference>
<feature type="repeat" description="ANK" evidence="3">
    <location>
        <begin position="598"/>
        <end position="631"/>
    </location>
</feature>
<name>A0A830HYZ0_9CHLO</name>
<feature type="repeat" description="ANK" evidence="3">
    <location>
        <begin position="227"/>
        <end position="259"/>
    </location>
</feature>
<comment type="caution">
    <text evidence="5">The sequence shown here is derived from an EMBL/GenBank/DDBJ whole genome shotgun (WGS) entry which is preliminary data.</text>
</comment>
<dbReference type="PROSITE" id="PS50088">
    <property type="entry name" value="ANK_REPEAT"/>
    <property type="match status" value="3"/>
</dbReference>
<keyword evidence="2 3" id="KW-0040">ANK repeat</keyword>
<dbReference type="EMBL" id="BNJQ01000036">
    <property type="protein sequence ID" value="GHP11805.1"/>
    <property type="molecule type" value="Genomic_DNA"/>
</dbReference>
<keyword evidence="5" id="KW-0647">Proteasome</keyword>
<dbReference type="Proteomes" id="UP000660262">
    <property type="component" value="Unassembled WGS sequence"/>
</dbReference>
<sequence>MSAYPFPAPPVVPPVGVGHVGVGPPAAVVVNGFAFGLPGPTLVGSAAQPPMKNQQPPMKNQQTQPQPQPQQRQGQRVTPDASLIAARLPPAATPPTPPNVHVDNQQNIQQPPPPQKDVQLRYEPKQPSRATTQPWALPDANAVNAEAPQAVHKPKFRRPPPTPSGPRADISTVDATLVAGTPHERALAGDAVGVQQALNQRISEVDRRDARTGRSALARLANESDWHGQTPLHAACKGGSDECVRYLLHLGANPAAADRLGATPVHVASCLSEDTCLSALLAATGNGFHVLPSPARRCNVRDSCGRTPLHYAAASCSDACHAMLLRRGADPDARDNAGAPPHDAAPSASARRGCIERNGRRGEPENPNAVPHRPSAVVVANAANDPTEQPNQNNVGGKSSVRAQLANNAASMHSALQEARGIIGADDRHRFISSSNVRRKEEMVARLCQRTTLSSTEEQRRLRAAEMAADGFARNKEKDRKPTAPYEQILYGDMHAHAQVFLARDAHPARAAAASAPPDARDGERVLSLCRRGDEEGVFSLLEQARKDRNARDDARNAKHVAWIEAAWQPGDDRRAAATGALDAATPVRALVDFQDARGRTPAMEALAGGHTSLARRLLVDMGANAALRDDMGRNCLHFCALAGAAEIVDTLLEDSRYNAPIAPRVFAKSQAPTMPRVWEVRDSAGKRPSDLAAEAGIRAALRRKMAEAGGGVAMSASRLVKLGVRRGRSYQTELKALRQSPVCGGAQSLHRAPAMRGPMYAHPADASFAGAIDDIAARVLREVLLISLDAQRGRAPPFRATSAAVVHHDLNLRVATEARLPQGAGGEAPGMIRDHAADTAPCRDPEQQAPASVESNLESLHAVLPMSVGLRMREAWTDLRRRQRRGERFSIGEAIGMCSLVSDLVSCLTEDDDAL</sequence>
<dbReference type="Pfam" id="PF00023">
    <property type="entry name" value="Ank"/>
    <property type="match status" value="1"/>
</dbReference>
<keyword evidence="6" id="KW-1185">Reference proteome</keyword>
<evidence type="ECO:0000256" key="4">
    <source>
        <dbReference type="SAM" id="MobiDB-lite"/>
    </source>
</evidence>
<dbReference type="OrthoDB" id="194358at2759"/>
<feature type="compositionally biased region" description="Low complexity" evidence="4">
    <location>
        <begin position="48"/>
        <end position="79"/>
    </location>
</feature>
<gene>
    <name evidence="5" type="ORF">PPROV_001053200</name>
</gene>
<proteinExistence type="predicted"/>
<dbReference type="GO" id="GO:0000502">
    <property type="term" value="C:proteasome complex"/>
    <property type="evidence" value="ECO:0007669"/>
    <property type="project" value="UniProtKB-KW"/>
</dbReference>
<feature type="compositionally biased region" description="Low complexity" evidence="4">
    <location>
        <begin position="337"/>
        <end position="350"/>
    </location>
</feature>
<protein>
    <submittedName>
        <fullName evidence="5">26S proteasome non-ATPase regulatory subunit 10</fullName>
    </submittedName>
</protein>
<reference evidence="5" key="1">
    <citation type="submission" date="2020-10" db="EMBL/GenBank/DDBJ databases">
        <title>Unveiling of a novel bifunctional photoreceptor, Dualchrome1, isolated from a cosmopolitan green alga.</title>
        <authorList>
            <person name="Suzuki S."/>
            <person name="Kawachi M."/>
        </authorList>
    </citation>
    <scope>NUCLEOTIDE SEQUENCE</scope>
    <source>
        <strain evidence="5">NIES 2893</strain>
    </source>
</reference>
<dbReference type="Gene3D" id="1.25.40.20">
    <property type="entry name" value="Ankyrin repeat-containing domain"/>
    <property type="match status" value="2"/>
</dbReference>
<dbReference type="InterPro" id="IPR036770">
    <property type="entry name" value="Ankyrin_rpt-contain_sf"/>
</dbReference>
<evidence type="ECO:0000256" key="1">
    <source>
        <dbReference type="ARBA" id="ARBA00022737"/>
    </source>
</evidence>
<dbReference type="PANTHER" id="PTHR24198">
    <property type="entry name" value="ANKYRIN REPEAT AND PROTEIN KINASE DOMAIN-CONTAINING PROTEIN"/>
    <property type="match status" value="1"/>
</dbReference>